<dbReference type="InterPro" id="IPR015943">
    <property type="entry name" value="WD40/YVTN_repeat-like_dom_sf"/>
</dbReference>
<keyword evidence="5" id="KW-1185">Reference proteome</keyword>
<evidence type="ECO:0000313" key="5">
    <source>
        <dbReference type="Proteomes" id="UP001211907"/>
    </source>
</evidence>
<dbReference type="PROSITE" id="PS50082">
    <property type="entry name" value="WD_REPEATS_2"/>
    <property type="match status" value="3"/>
</dbReference>
<reference evidence="4" key="1">
    <citation type="submission" date="2020-05" db="EMBL/GenBank/DDBJ databases">
        <title>Phylogenomic resolution of chytrid fungi.</title>
        <authorList>
            <person name="Stajich J.E."/>
            <person name="Amses K."/>
            <person name="Simmons R."/>
            <person name="Seto K."/>
            <person name="Myers J."/>
            <person name="Bonds A."/>
            <person name="Quandt C.A."/>
            <person name="Barry K."/>
            <person name="Liu P."/>
            <person name="Grigoriev I."/>
            <person name="Longcore J.E."/>
            <person name="James T.Y."/>
        </authorList>
    </citation>
    <scope>NUCLEOTIDE SEQUENCE</scope>
    <source>
        <strain evidence="4">JEL0513</strain>
    </source>
</reference>
<proteinExistence type="predicted"/>
<dbReference type="SMART" id="SM00320">
    <property type="entry name" value="WD40"/>
    <property type="match status" value="8"/>
</dbReference>
<dbReference type="SUPFAM" id="SSF50998">
    <property type="entry name" value="Quinoprotein alcohol dehydrogenase-like"/>
    <property type="match status" value="1"/>
</dbReference>
<evidence type="ECO:0000313" key="4">
    <source>
        <dbReference type="EMBL" id="KAJ3086653.1"/>
    </source>
</evidence>
<dbReference type="InterPro" id="IPR011047">
    <property type="entry name" value="Quinoprotein_ADH-like_sf"/>
</dbReference>
<dbReference type="Pfam" id="PF00400">
    <property type="entry name" value="WD40"/>
    <property type="match status" value="5"/>
</dbReference>
<dbReference type="SUPFAM" id="SSF50978">
    <property type="entry name" value="WD40 repeat-like"/>
    <property type="match status" value="1"/>
</dbReference>
<dbReference type="AlphaFoldDB" id="A0AAD5XAI8"/>
<evidence type="ECO:0000256" key="2">
    <source>
        <dbReference type="ARBA" id="ARBA00022737"/>
    </source>
</evidence>
<evidence type="ECO:0000256" key="3">
    <source>
        <dbReference type="PROSITE-ProRule" id="PRU00221"/>
    </source>
</evidence>
<evidence type="ECO:0008006" key="6">
    <source>
        <dbReference type="Google" id="ProtNLM"/>
    </source>
</evidence>
<feature type="non-terminal residue" evidence="4">
    <location>
        <position position="1"/>
    </location>
</feature>
<feature type="repeat" description="WD" evidence="3">
    <location>
        <begin position="276"/>
        <end position="309"/>
    </location>
</feature>
<comment type="caution">
    <text evidence="4">The sequence shown here is derived from an EMBL/GenBank/DDBJ whole genome shotgun (WGS) entry which is preliminary data.</text>
</comment>
<dbReference type="Proteomes" id="UP001211907">
    <property type="component" value="Unassembled WGS sequence"/>
</dbReference>
<name>A0AAD5XAI8_9FUNG</name>
<protein>
    <recommendedName>
        <fullName evidence="6">WD40 repeat-like protein</fullName>
    </recommendedName>
</protein>
<keyword evidence="2" id="KW-0677">Repeat</keyword>
<accession>A0AAD5XAI8</accession>
<keyword evidence="1 3" id="KW-0853">WD repeat</keyword>
<dbReference type="PANTHER" id="PTHR19848:SF8">
    <property type="entry name" value="F-BOX AND WD REPEAT DOMAIN CONTAINING 7"/>
    <property type="match status" value="1"/>
</dbReference>
<dbReference type="InterPro" id="IPR036322">
    <property type="entry name" value="WD40_repeat_dom_sf"/>
</dbReference>
<dbReference type="PROSITE" id="PS50294">
    <property type="entry name" value="WD_REPEATS_REGION"/>
    <property type="match status" value="3"/>
</dbReference>
<evidence type="ECO:0000256" key="1">
    <source>
        <dbReference type="ARBA" id="ARBA00022574"/>
    </source>
</evidence>
<dbReference type="InterPro" id="IPR001680">
    <property type="entry name" value="WD40_rpt"/>
</dbReference>
<dbReference type="PANTHER" id="PTHR19848">
    <property type="entry name" value="WD40 REPEAT PROTEIN"/>
    <property type="match status" value="1"/>
</dbReference>
<dbReference type="Gene3D" id="2.130.10.10">
    <property type="entry name" value="YVTN repeat-like/Quinoprotein amine dehydrogenase"/>
    <property type="match status" value="3"/>
</dbReference>
<organism evidence="4 5">
    <name type="scientific">Physocladia obscura</name>
    <dbReference type="NCBI Taxonomy" id="109957"/>
    <lineage>
        <taxon>Eukaryota</taxon>
        <taxon>Fungi</taxon>
        <taxon>Fungi incertae sedis</taxon>
        <taxon>Chytridiomycota</taxon>
        <taxon>Chytridiomycota incertae sedis</taxon>
        <taxon>Chytridiomycetes</taxon>
        <taxon>Chytridiales</taxon>
        <taxon>Chytriomycetaceae</taxon>
        <taxon>Physocladia</taxon>
    </lineage>
</organism>
<gene>
    <name evidence="4" type="ORF">HK100_008637</name>
</gene>
<feature type="non-terminal residue" evidence="4">
    <location>
        <position position="632"/>
    </location>
</feature>
<sequence>KELKVLFSASVDGFIIAWGPSGKILQKIQTGAPIYCMTYNARRQKLLAGYNKKIRVFQMISPEDSHLSSDVLERKSVSCTEHTDVVSCLVSCEGRCYSAGYDRKIAIYDISHHGDLKLKTTKTVSNAHDAAISCMVYGKDADNSWLITGSFDRIVKLWSLEGNLLQRFDGFSDTITSICYVMPTQTLWITANSSTPIVYDPRSGINVSDFVGSYSEESASGTNTQHQKSFAASTAAASSLFKQISFVPELNEVIGITNRRGLIIWKYNPAASITVLTGHSDAVECLTFTMKEPLLIFSGSSDSFIRKWERLQLNTFMYSQENLILPKEERQHEEITVNSFSRNPDERRKRQTLLHKQINAKLDKWKRAVFDEESRNNSADNQQVELMSRDAIRVFKRGQTKLKTEMQIRDGLVDSDAANGIGPGGTMVGRTGKQGVLAVHYYEDLDLLLSGYEDSRIRVWGYNEEAVKYVPDDGEKQKDEQSTSESVTNRVAGMTLKYTLSDHKDSVTGIQCFQKDGRHWMLSTGWDRRILVTDLKQGRLHDVFKNTQKGYGKEEVAADGMILDLEYASERNEFAYASADKSAYIRTFSPKGDEMLLQAVLIGHEAEVTKIKWNRKNQQWITGSEDRTIRIW</sequence>
<feature type="repeat" description="WD" evidence="3">
    <location>
        <begin position="125"/>
        <end position="161"/>
    </location>
</feature>
<dbReference type="EMBL" id="JADGJH010004231">
    <property type="protein sequence ID" value="KAJ3086653.1"/>
    <property type="molecule type" value="Genomic_DNA"/>
</dbReference>
<feature type="repeat" description="WD" evidence="3">
    <location>
        <begin position="601"/>
        <end position="632"/>
    </location>
</feature>